<accession>A0A2Z7BEI4</accession>
<evidence type="ECO:0000313" key="2">
    <source>
        <dbReference type="EMBL" id="KZV30499.1"/>
    </source>
</evidence>
<gene>
    <name evidence="2" type="ORF">F511_28122</name>
</gene>
<organism evidence="2 3">
    <name type="scientific">Dorcoceras hygrometricum</name>
    <dbReference type="NCBI Taxonomy" id="472368"/>
    <lineage>
        <taxon>Eukaryota</taxon>
        <taxon>Viridiplantae</taxon>
        <taxon>Streptophyta</taxon>
        <taxon>Embryophyta</taxon>
        <taxon>Tracheophyta</taxon>
        <taxon>Spermatophyta</taxon>
        <taxon>Magnoliopsida</taxon>
        <taxon>eudicotyledons</taxon>
        <taxon>Gunneridae</taxon>
        <taxon>Pentapetalae</taxon>
        <taxon>asterids</taxon>
        <taxon>lamiids</taxon>
        <taxon>Lamiales</taxon>
        <taxon>Gesneriaceae</taxon>
        <taxon>Didymocarpoideae</taxon>
        <taxon>Trichosporeae</taxon>
        <taxon>Loxocarpinae</taxon>
        <taxon>Dorcoceras</taxon>
    </lineage>
</organism>
<dbReference type="EMBL" id="KV008264">
    <property type="protein sequence ID" value="KZV30499.1"/>
    <property type="molecule type" value="Genomic_DNA"/>
</dbReference>
<evidence type="ECO:0000313" key="3">
    <source>
        <dbReference type="Proteomes" id="UP000250235"/>
    </source>
</evidence>
<keyword evidence="3" id="KW-1185">Reference proteome</keyword>
<feature type="region of interest" description="Disordered" evidence="1">
    <location>
        <begin position="50"/>
        <end position="82"/>
    </location>
</feature>
<dbReference type="AlphaFoldDB" id="A0A2Z7BEI4"/>
<dbReference type="Proteomes" id="UP000250235">
    <property type="component" value="Unassembled WGS sequence"/>
</dbReference>
<sequence length="136" mass="15205">MGSQRFVTPKTYFGLTHRIMVNRLETSPNDPLGITDSACKNQLVKIAKDIRAQRRPVNPRQRSIDSYMHRDLTPPPDDPNGVVAIQEEEESQAGAGAMKKSAGSVDDISSDIIIQQEATLISRKIQQMRRDALDME</sequence>
<reference evidence="2 3" key="1">
    <citation type="journal article" date="2015" name="Proc. Natl. Acad. Sci. U.S.A.">
        <title>The resurrection genome of Boea hygrometrica: A blueprint for survival of dehydration.</title>
        <authorList>
            <person name="Xiao L."/>
            <person name="Yang G."/>
            <person name="Zhang L."/>
            <person name="Yang X."/>
            <person name="Zhao S."/>
            <person name="Ji Z."/>
            <person name="Zhou Q."/>
            <person name="Hu M."/>
            <person name="Wang Y."/>
            <person name="Chen M."/>
            <person name="Xu Y."/>
            <person name="Jin H."/>
            <person name="Xiao X."/>
            <person name="Hu G."/>
            <person name="Bao F."/>
            <person name="Hu Y."/>
            <person name="Wan P."/>
            <person name="Li L."/>
            <person name="Deng X."/>
            <person name="Kuang T."/>
            <person name="Xiang C."/>
            <person name="Zhu J.K."/>
            <person name="Oliver M.J."/>
            <person name="He Y."/>
        </authorList>
    </citation>
    <scope>NUCLEOTIDE SEQUENCE [LARGE SCALE GENOMIC DNA]</scope>
    <source>
        <strain evidence="3">cv. XS01</strain>
    </source>
</reference>
<proteinExistence type="predicted"/>
<protein>
    <submittedName>
        <fullName evidence="2">Uncharacterized protein</fullName>
    </submittedName>
</protein>
<evidence type="ECO:0000256" key="1">
    <source>
        <dbReference type="SAM" id="MobiDB-lite"/>
    </source>
</evidence>
<name>A0A2Z7BEI4_9LAMI</name>